<dbReference type="EMBL" id="JYLN01000004">
    <property type="protein sequence ID" value="KRP72231.1"/>
    <property type="molecule type" value="Genomic_DNA"/>
</dbReference>
<dbReference type="OrthoDB" id="7031516at2"/>
<dbReference type="AlphaFoldDB" id="A0A0R3AGR3"/>
<name>A0A0R3AGR3_9PSED</name>
<sequence>MNTSASQKAPLEEFKAIVSDGTQKELFVANTVTIKKITDKDNAECWSIIAFQDVINKTTGSPEIFGIHLYISAAPSLKPRRLVAALPPPTAVKDSAIYFKVLDKIPDPDRDLDTQELYQSLDGSVVELEDADRIQGHFSFSALAPDRTPTHVMGHFDILNKGSHSI</sequence>
<evidence type="ECO:0000313" key="1">
    <source>
        <dbReference type="EMBL" id="KRP72231.1"/>
    </source>
</evidence>
<organism evidence="1 2">
    <name type="scientific">Pseudomonas paralactis</name>
    <dbReference type="NCBI Taxonomy" id="1615673"/>
    <lineage>
        <taxon>Bacteria</taxon>
        <taxon>Pseudomonadati</taxon>
        <taxon>Pseudomonadota</taxon>
        <taxon>Gammaproteobacteria</taxon>
        <taxon>Pseudomonadales</taxon>
        <taxon>Pseudomonadaceae</taxon>
        <taxon>Pseudomonas</taxon>
    </lineage>
</organism>
<comment type="caution">
    <text evidence="1">The sequence shown here is derived from an EMBL/GenBank/DDBJ whole genome shotgun (WGS) entry which is preliminary data.</text>
</comment>
<reference evidence="1 2" key="1">
    <citation type="submission" date="2015-02" db="EMBL/GenBank/DDBJ databases">
        <title>Two Pseudomonas sp. nov., isolated from raw milk.</title>
        <authorList>
            <person name="Wenning M."/>
            <person name="von Neubeck M."/>
            <person name="Huptas C."/>
            <person name="Scherer S."/>
        </authorList>
    </citation>
    <scope>NUCLEOTIDE SEQUENCE [LARGE SCALE GENOMIC DNA]</scope>
    <source>
        <strain evidence="1 2">DSM 29164</strain>
    </source>
</reference>
<gene>
    <name evidence="1" type="ORF">TX23_12815</name>
</gene>
<evidence type="ECO:0000313" key="2">
    <source>
        <dbReference type="Proteomes" id="UP000050852"/>
    </source>
</evidence>
<dbReference type="Proteomes" id="UP000050852">
    <property type="component" value="Unassembled WGS sequence"/>
</dbReference>
<dbReference type="RefSeq" id="WP_057702470.1">
    <property type="nucleotide sequence ID" value="NZ_JYLN01000004.1"/>
</dbReference>
<protein>
    <submittedName>
        <fullName evidence="1">Uncharacterized protein</fullName>
    </submittedName>
</protein>
<dbReference type="PATRIC" id="fig|1615673.3.peg.3615"/>
<proteinExistence type="predicted"/>
<accession>A0A0R3AGR3</accession>